<dbReference type="EMBL" id="JAKKPZ010000005">
    <property type="protein sequence ID" value="KAI1720902.1"/>
    <property type="molecule type" value="Genomic_DNA"/>
</dbReference>
<accession>A0AAD4N8U3</accession>
<gene>
    <name evidence="1" type="ORF">DdX_05152</name>
</gene>
<name>A0AAD4N8U3_9BILA</name>
<sequence>MRGHEDDHHFLALRACAPLWDVYPHVVEKTAIGGDSPSKGSFGIHSDNLVVGILKEGIRRPSAQIKL</sequence>
<proteinExistence type="predicted"/>
<comment type="caution">
    <text evidence="1">The sequence shown here is derived from an EMBL/GenBank/DDBJ whole genome shotgun (WGS) entry which is preliminary data.</text>
</comment>
<reference evidence="1" key="1">
    <citation type="submission" date="2022-01" db="EMBL/GenBank/DDBJ databases">
        <title>Genome Sequence Resource for Two Populations of Ditylenchus destructor, the Migratory Endoparasitic Phytonematode.</title>
        <authorList>
            <person name="Zhang H."/>
            <person name="Lin R."/>
            <person name="Xie B."/>
        </authorList>
    </citation>
    <scope>NUCLEOTIDE SEQUENCE</scope>
    <source>
        <strain evidence="1">BazhouSP</strain>
    </source>
</reference>
<keyword evidence="2" id="KW-1185">Reference proteome</keyword>
<dbReference type="Proteomes" id="UP001201812">
    <property type="component" value="Unassembled WGS sequence"/>
</dbReference>
<evidence type="ECO:0000313" key="1">
    <source>
        <dbReference type="EMBL" id="KAI1720902.1"/>
    </source>
</evidence>
<organism evidence="1 2">
    <name type="scientific">Ditylenchus destructor</name>
    <dbReference type="NCBI Taxonomy" id="166010"/>
    <lineage>
        <taxon>Eukaryota</taxon>
        <taxon>Metazoa</taxon>
        <taxon>Ecdysozoa</taxon>
        <taxon>Nematoda</taxon>
        <taxon>Chromadorea</taxon>
        <taxon>Rhabditida</taxon>
        <taxon>Tylenchina</taxon>
        <taxon>Tylenchomorpha</taxon>
        <taxon>Sphaerularioidea</taxon>
        <taxon>Anguinidae</taxon>
        <taxon>Anguininae</taxon>
        <taxon>Ditylenchus</taxon>
    </lineage>
</organism>
<dbReference type="AlphaFoldDB" id="A0AAD4N8U3"/>
<evidence type="ECO:0000313" key="2">
    <source>
        <dbReference type="Proteomes" id="UP001201812"/>
    </source>
</evidence>
<protein>
    <submittedName>
        <fullName evidence="1">Uncharacterized protein</fullName>
    </submittedName>
</protein>